<accession>A0AAE9EB16</accession>
<dbReference type="AlphaFoldDB" id="A0AAE9EB16"/>
<organism evidence="2 3">
    <name type="scientific">Caenorhabditis briggsae</name>
    <dbReference type="NCBI Taxonomy" id="6238"/>
    <lineage>
        <taxon>Eukaryota</taxon>
        <taxon>Metazoa</taxon>
        <taxon>Ecdysozoa</taxon>
        <taxon>Nematoda</taxon>
        <taxon>Chromadorea</taxon>
        <taxon>Rhabditida</taxon>
        <taxon>Rhabditina</taxon>
        <taxon>Rhabditomorpha</taxon>
        <taxon>Rhabditoidea</taxon>
        <taxon>Rhabditidae</taxon>
        <taxon>Peloderinae</taxon>
        <taxon>Caenorhabditis</taxon>
    </lineage>
</organism>
<dbReference type="InterPro" id="IPR019422">
    <property type="entry name" value="7TM_GPCR_serpentine_rcpt_Srh"/>
</dbReference>
<feature type="transmembrane region" description="Helical" evidence="1">
    <location>
        <begin position="37"/>
        <end position="56"/>
    </location>
</feature>
<feature type="transmembrane region" description="Helical" evidence="1">
    <location>
        <begin position="175"/>
        <end position="195"/>
    </location>
</feature>
<gene>
    <name evidence="2" type="ORF">L5515_014341</name>
</gene>
<reference evidence="2 3" key="1">
    <citation type="submission" date="2022-04" db="EMBL/GenBank/DDBJ databases">
        <title>Chromosome-level reference genomes for two strains of Caenorhabditis briggsae: an improved platform for comparative genomics.</title>
        <authorList>
            <person name="Stevens L."/>
            <person name="Andersen E."/>
        </authorList>
    </citation>
    <scope>NUCLEOTIDE SEQUENCE [LARGE SCALE GENOMIC DNA]</scope>
    <source>
        <strain evidence="2">VX34</strain>
        <tissue evidence="2">Whole-organism</tissue>
    </source>
</reference>
<keyword evidence="1" id="KW-1133">Transmembrane helix</keyword>
<dbReference type="PANTHER" id="PTHR22941:SF7">
    <property type="entry name" value="SERPENTINE RECEPTOR, CLASS H"/>
    <property type="match status" value="1"/>
</dbReference>
<keyword evidence="1" id="KW-0812">Transmembrane</keyword>
<dbReference type="PANTHER" id="PTHR22941">
    <property type="entry name" value="SERPENTINE RECEPTOR"/>
    <property type="match status" value="1"/>
</dbReference>
<evidence type="ECO:0000313" key="2">
    <source>
        <dbReference type="EMBL" id="UMM18129.1"/>
    </source>
</evidence>
<name>A0AAE9EB16_CAEBR</name>
<feature type="transmembrane region" description="Helical" evidence="1">
    <location>
        <begin position="98"/>
        <end position="121"/>
    </location>
</feature>
<protein>
    <submittedName>
        <fullName evidence="2">Uncharacterized protein</fullName>
    </submittedName>
</protein>
<dbReference type="EMBL" id="CP092621">
    <property type="protein sequence ID" value="UMM18129.1"/>
    <property type="molecule type" value="Genomic_DNA"/>
</dbReference>
<evidence type="ECO:0000256" key="1">
    <source>
        <dbReference type="SAM" id="Phobius"/>
    </source>
</evidence>
<keyword evidence="1" id="KW-0472">Membrane</keyword>
<dbReference type="InterPro" id="IPR053220">
    <property type="entry name" value="Nematode_rcpt-like_serp_H"/>
</dbReference>
<dbReference type="Proteomes" id="UP000829354">
    <property type="component" value="Chromosome II"/>
</dbReference>
<keyword evidence="3" id="KW-1185">Reference proteome</keyword>
<dbReference type="Pfam" id="PF10318">
    <property type="entry name" value="7TM_GPCR_Srh"/>
    <property type="match status" value="1"/>
</dbReference>
<feature type="transmembrane region" description="Helical" evidence="1">
    <location>
        <begin position="142"/>
        <end position="169"/>
    </location>
</feature>
<proteinExistence type="predicted"/>
<evidence type="ECO:0000313" key="3">
    <source>
        <dbReference type="Proteomes" id="UP000829354"/>
    </source>
</evidence>
<sequence length="469" mass="53729">MQPPFVRLATAIVMLFENRHNTLVRGRFKIEAEWIRYTFYAINGIYALLFLLPVYFQIPDPEWAKPILLKILPCPHPSYFQNNVFVFSMEISAVTGTAGIFLLFFLAEVFILCIHSSYFLLSLKTHMSPATQKLQIKFFVDMIFQVSIPVAVIVLPMTYCFYSIVWQYYNQMLNSIAIICISLHGMGSTITLIWLNPSYRQFTISVITCFRYDPSLRRSSVMTVIYFFSLDNFELAPSNLITRTRKMTLSVIVRENSKSQYRIVLRNTSIYDVAVKIVNPNESPKLDRLECLVLSNKYTDITVLETPSKAVLCGNKQKPVSIYCRAIYPFNRKNIRHWIEGHVTDKPQHLVQTLNFVVDDAEFSAKTIVVDLPGKSTMVESTGYALKMNNSKKVLRAFLENDTTSACQFETKSVLKCLLKVAKPETLKSSKTQKPEKAPIEKNNEDACFVVPLFKALCNPKTKVETMAH</sequence>